<dbReference type="InterPro" id="IPR050219">
    <property type="entry name" value="DnaG_primase"/>
</dbReference>
<evidence type="ECO:0000313" key="5">
    <source>
        <dbReference type="EMBL" id="EYF06933.1"/>
    </source>
</evidence>
<dbReference type="EMBL" id="ASRX01000013">
    <property type="protein sequence ID" value="EYF06933.1"/>
    <property type="molecule type" value="Genomic_DNA"/>
</dbReference>
<dbReference type="CDD" id="cd01029">
    <property type="entry name" value="TOPRIM_primases"/>
    <property type="match status" value="1"/>
</dbReference>
<keyword evidence="1" id="KW-0479">Metal-binding</keyword>
<reference evidence="5 6" key="1">
    <citation type="submission" date="2013-05" db="EMBL/GenBank/DDBJ databases">
        <title>Genome assembly of Chondromyces apiculatus DSM 436.</title>
        <authorList>
            <person name="Sharma G."/>
            <person name="Khatri I."/>
            <person name="Kaur C."/>
            <person name="Mayilraj S."/>
            <person name="Subramanian S."/>
        </authorList>
    </citation>
    <scope>NUCLEOTIDE SEQUENCE [LARGE SCALE GENOMIC DNA]</scope>
    <source>
        <strain evidence="5 6">DSM 436</strain>
    </source>
</reference>
<sequence>MFPARRAYSPTPAAFAMANRTEPRLTAAEVRRALDDPRTLCARLGLSRGARKQRGGLMILCPWHEEKTPSCSVRGGHDGTVVAHCYGCGASGDALSLVAVAHGLDVRRDFPEVLQEAARVAGLQAGRGETRQEAAGRAAATGPALAKVGVRSSSPRARHLVLVPGLPLAPAPTSAAAPALDDATFAAISEVLLHAGSLDGGALTDDVARYLADRKLLDLARAEGWAALPAPGPTQAAWVRMLVDVFGAKAMEASGLLWKRGRGHTFAHPGHRLVIPWRAPGGAVQTLQRRRIDGGSEKKYVFPAGRAARDMYGVDQVRAGSVLAIVEGAADVLALRWLLARDGIEASVVGLAGAQRWDAAWARYAGKQAILGLDADTAGHLAVGGIAHDLVLSGVEHLERWKPRSGKDWADTLRAER</sequence>
<feature type="domain" description="Zinc finger CHC2-type" evidence="4">
    <location>
        <begin position="57"/>
        <end position="118"/>
    </location>
</feature>
<name>A0A017TCC0_9BACT</name>
<dbReference type="Proteomes" id="UP000019678">
    <property type="component" value="Unassembled WGS sequence"/>
</dbReference>
<dbReference type="InterPro" id="IPR034154">
    <property type="entry name" value="TOPRIM_DnaG/twinkle"/>
</dbReference>
<dbReference type="STRING" id="1192034.CAP_1191"/>
<comment type="caution">
    <text evidence="5">The sequence shown here is derived from an EMBL/GenBank/DDBJ whole genome shotgun (WGS) entry which is preliminary data.</text>
</comment>
<keyword evidence="2" id="KW-0863">Zinc-finger</keyword>
<dbReference type="PANTHER" id="PTHR30313">
    <property type="entry name" value="DNA PRIMASE"/>
    <property type="match status" value="1"/>
</dbReference>
<dbReference type="SUPFAM" id="SSF57783">
    <property type="entry name" value="Zinc beta-ribbon"/>
    <property type="match status" value="1"/>
</dbReference>
<dbReference type="SUPFAM" id="SSF56731">
    <property type="entry name" value="DNA primase core"/>
    <property type="match status" value="1"/>
</dbReference>
<organism evidence="5 6">
    <name type="scientific">Chondromyces apiculatus DSM 436</name>
    <dbReference type="NCBI Taxonomy" id="1192034"/>
    <lineage>
        <taxon>Bacteria</taxon>
        <taxon>Pseudomonadati</taxon>
        <taxon>Myxococcota</taxon>
        <taxon>Polyangia</taxon>
        <taxon>Polyangiales</taxon>
        <taxon>Polyangiaceae</taxon>
        <taxon>Chondromyces</taxon>
    </lineage>
</organism>
<keyword evidence="3" id="KW-0862">Zinc</keyword>
<evidence type="ECO:0000313" key="6">
    <source>
        <dbReference type="Proteomes" id="UP000019678"/>
    </source>
</evidence>
<evidence type="ECO:0000256" key="1">
    <source>
        <dbReference type="ARBA" id="ARBA00022723"/>
    </source>
</evidence>
<dbReference type="AlphaFoldDB" id="A0A017TCC0"/>
<dbReference type="GO" id="GO:0008270">
    <property type="term" value="F:zinc ion binding"/>
    <property type="evidence" value="ECO:0007669"/>
    <property type="project" value="UniProtKB-KW"/>
</dbReference>
<dbReference type="Pfam" id="PF13155">
    <property type="entry name" value="Toprim_2"/>
    <property type="match status" value="1"/>
</dbReference>
<accession>A0A017TCC0</accession>
<evidence type="ECO:0000256" key="3">
    <source>
        <dbReference type="ARBA" id="ARBA00022833"/>
    </source>
</evidence>
<dbReference type="eggNOG" id="COG0358">
    <property type="taxonomic scope" value="Bacteria"/>
</dbReference>
<dbReference type="GO" id="GO:0005737">
    <property type="term" value="C:cytoplasm"/>
    <property type="evidence" value="ECO:0007669"/>
    <property type="project" value="TreeGrafter"/>
</dbReference>
<dbReference type="OrthoDB" id="784829at2"/>
<evidence type="ECO:0000259" key="4">
    <source>
        <dbReference type="SMART" id="SM00400"/>
    </source>
</evidence>
<protein>
    <submittedName>
        <fullName evidence="5">DNA primase</fullName>
    </submittedName>
</protein>
<dbReference type="InterPro" id="IPR036977">
    <property type="entry name" value="DNA_primase_Znf_CHC2"/>
</dbReference>
<evidence type="ECO:0000256" key="2">
    <source>
        <dbReference type="ARBA" id="ARBA00022771"/>
    </source>
</evidence>
<keyword evidence="6" id="KW-1185">Reference proteome</keyword>
<dbReference type="Gene3D" id="3.40.1360.10">
    <property type="match status" value="1"/>
</dbReference>
<dbReference type="GO" id="GO:0003899">
    <property type="term" value="F:DNA-directed RNA polymerase activity"/>
    <property type="evidence" value="ECO:0007669"/>
    <property type="project" value="InterPro"/>
</dbReference>
<dbReference type="Gene3D" id="3.90.580.10">
    <property type="entry name" value="Zinc finger, CHC2-type domain"/>
    <property type="match status" value="1"/>
</dbReference>
<dbReference type="SMART" id="SM00400">
    <property type="entry name" value="ZnF_CHCC"/>
    <property type="match status" value="1"/>
</dbReference>
<dbReference type="PANTHER" id="PTHR30313:SF2">
    <property type="entry name" value="DNA PRIMASE"/>
    <property type="match status" value="1"/>
</dbReference>
<gene>
    <name evidence="5" type="ORF">CAP_1191</name>
</gene>
<dbReference type="GO" id="GO:0006269">
    <property type="term" value="P:DNA replication, synthesis of primer"/>
    <property type="evidence" value="ECO:0007669"/>
    <property type="project" value="TreeGrafter"/>
</dbReference>
<dbReference type="Pfam" id="PF01807">
    <property type="entry name" value="Zn_ribbon_DnaG"/>
    <property type="match status" value="1"/>
</dbReference>
<proteinExistence type="predicted"/>
<dbReference type="GO" id="GO:0003677">
    <property type="term" value="F:DNA binding"/>
    <property type="evidence" value="ECO:0007669"/>
    <property type="project" value="InterPro"/>
</dbReference>
<dbReference type="InterPro" id="IPR002694">
    <property type="entry name" value="Znf_CHC2"/>
</dbReference>